<evidence type="ECO:0000256" key="3">
    <source>
        <dbReference type="ARBA" id="ARBA00023274"/>
    </source>
</evidence>
<evidence type="ECO:0000256" key="5">
    <source>
        <dbReference type="RuleBase" id="RU000660"/>
    </source>
</evidence>
<dbReference type="SUPFAM" id="SSF64263">
    <property type="entry name" value="Prokaryotic ribosomal protein L17"/>
    <property type="match status" value="1"/>
</dbReference>
<accession>A0A0F9ZU01</accession>
<evidence type="ECO:0000256" key="6">
    <source>
        <dbReference type="RuleBase" id="RU000661"/>
    </source>
</evidence>
<evidence type="ECO:0000313" key="7">
    <source>
        <dbReference type="EMBL" id="KKP47724.1"/>
    </source>
</evidence>
<dbReference type="EMBL" id="LBOZ01000003">
    <property type="protein sequence ID" value="KKP47724.1"/>
    <property type="molecule type" value="Genomic_DNA"/>
</dbReference>
<evidence type="ECO:0000256" key="4">
    <source>
        <dbReference type="ARBA" id="ARBA00035494"/>
    </source>
</evidence>
<dbReference type="PROSITE" id="PS01167">
    <property type="entry name" value="RIBOSOMAL_L17"/>
    <property type="match status" value="1"/>
</dbReference>
<dbReference type="Gene3D" id="3.90.1030.10">
    <property type="entry name" value="Ribosomal protein L17"/>
    <property type="match status" value="1"/>
</dbReference>
<name>A0A0F9ZU01_9BACT</name>
<sequence length="128" mass="14483">MRKRVFGKKLSRERATRGALFVSLVESLVLNKKIKTTKAKAKAISGMIDKLVTLAKKDTLASKRQILKNLRGNKAVATILWTEIAKSFENKNSGFTRAIPLVSRKGDMAEMVRIEWTYENLSTKTKRD</sequence>
<dbReference type="NCBIfam" id="TIGR00059">
    <property type="entry name" value="L17"/>
    <property type="match status" value="1"/>
</dbReference>
<evidence type="ECO:0000256" key="2">
    <source>
        <dbReference type="ARBA" id="ARBA00022980"/>
    </source>
</evidence>
<comment type="similarity">
    <text evidence="1 5">Belongs to the bacterial ribosomal protein bL17 family.</text>
</comment>
<proteinExistence type="inferred from homology"/>
<gene>
    <name evidence="7" type="ORF">UR38_C0003G0129</name>
</gene>
<dbReference type="PANTHER" id="PTHR14413">
    <property type="entry name" value="RIBOSOMAL PROTEIN L17"/>
    <property type="match status" value="1"/>
</dbReference>
<comment type="caution">
    <text evidence="7">The sequence shown here is derived from an EMBL/GenBank/DDBJ whole genome shotgun (WGS) entry which is preliminary data.</text>
</comment>
<dbReference type="PANTHER" id="PTHR14413:SF16">
    <property type="entry name" value="LARGE RIBOSOMAL SUBUNIT PROTEIN BL17M"/>
    <property type="match status" value="1"/>
</dbReference>
<dbReference type="Pfam" id="PF01196">
    <property type="entry name" value="Ribosomal_L17"/>
    <property type="match status" value="1"/>
</dbReference>
<dbReference type="InterPro" id="IPR000456">
    <property type="entry name" value="Ribosomal_bL17"/>
</dbReference>
<evidence type="ECO:0000256" key="1">
    <source>
        <dbReference type="ARBA" id="ARBA00008777"/>
    </source>
</evidence>
<dbReference type="Proteomes" id="UP000033995">
    <property type="component" value="Unassembled WGS sequence"/>
</dbReference>
<dbReference type="GO" id="GO:0003735">
    <property type="term" value="F:structural constituent of ribosome"/>
    <property type="evidence" value="ECO:0007669"/>
    <property type="project" value="InterPro"/>
</dbReference>
<keyword evidence="3 5" id="KW-0687">Ribonucleoprotein</keyword>
<protein>
    <recommendedName>
        <fullName evidence="4 6">50S ribosomal protein L17</fullName>
    </recommendedName>
</protein>
<reference evidence="7 8" key="1">
    <citation type="journal article" date="2015" name="Nature">
        <title>rRNA introns, odd ribosomes, and small enigmatic genomes across a large radiation of phyla.</title>
        <authorList>
            <person name="Brown C.T."/>
            <person name="Hug L.A."/>
            <person name="Thomas B.C."/>
            <person name="Sharon I."/>
            <person name="Castelle C.J."/>
            <person name="Singh A."/>
            <person name="Wilkins M.J."/>
            <person name="Williams K.H."/>
            <person name="Banfield J.F."/>
        </authorList>
    </citation>
    <scope>NUCLEOTIDE SEQUENCE [LARGE SCALE GENOMIC DNA]</scope>
</reference>
<dbReference type="GO" id="GO:0006412">
    <property type="term" value="P:translation"/>
    <property type="evidence" value="ECO:0007669"/>
    <property type="project" value="InterPro"/>
</dbReference>
<dbReference type="GO" id="GO:0022625">
    <property type="term" value="C:cytosolic large ribosomal subunit"/>
    <property type="evidence" value="ECO:0007669"/>
    <property type="project" value="TreeGrafter"/>
</dbReference>
<organism evidence="7 8">
    <name type="scientific">Candidatus Woesebacteria bacterium GW2011_GWA2_33_28</name>
    <dbReference type="NCBI Taxonomy" id="1618561"/>
    <lineage>
        <taxon>Bacteria</taxon>
        <taxon>Candidatus Woeseibacteriota</taxon>
    </lineage>
</organism>
<dbReference type="InterPro" id="IPR036373">
    <property type="entry name" value="Ribosomal_bL17_sf"/>
</dbReference>
<dbReference type="InterPro" id="IPR047859">
    <property type="entry name" value="Ribosomal_bL17_CS"/>
</dbReference>
<evidence type="ECO:0000313" key="8">
    <source>
        <dbReference type="Proteomes" id="UP000033995"/>
    </source>
</evidence>
<dbReference type="AlphaFoldDB" id="A0A0F9ZU01"/>
<keyword evidence="2 5" id="KW-0689">Ribosomal protein</keyword>